<evidence type="ECO:0000313" key="2">
    <source>
        <dbReference type="Proteomes" id="UP000240542"/>
    </source>
</evidence>
<gene>
    <name evidence="1" type="ORF">CLV63_12675</name>
</gene>
<dbReference type="SUPFAM" id="SSF53756">
    <property type="entry name" value="UDP-Glycosyltransferase/glycogen phosphorylase"/>
    <property type="match status" value="1"/>
</dbReference>
<evidence type="ECO:0000313" key="1">
    <source>
        <dbReference type="EMBL" id="PSK89439.1"/>
    </source>
</evidence>
<sequence length="549" mass="59785">MLDVLDAFDSDPRVQVFLTWTRSSIFTNGVEPFLAATGYLELGWEHARALTFDLAITTSLGGELHEVQAPILRIPHGMGYNRFLDRGNDKLESTIHNPQSTIHNPQSTIHNPQSTIRKPAFGLSPEWLMHEGRVVPSAIVLSHSEQRDRLARDCPEALPTAVVAGDPCYDRLLASLPQRRRYRRALGVGDHQQLVVASSTWGDNSLFGRHPTIVNRLLSSLPHDEFRVALILHPNVWHAHGPGQINAWTASAQRAGLLLLDPREGWRAALVASDYVIGDCGSTSYYAAAIGRPVVLEDAGTVAIDDTSPIAALVSAAVTLDARQPVLAQLTEAAQRRDRTEKVAAQWVTSLPGGSIGELRRIMYAFMGVPEPGHPPLVSAVPTPQVDPGPPIALWTVTHWEDDRRVRLRRIPAAVADRLASGDRDGVLVVDDSEKDHRLARLADIVCVRAEELGCTVSEWAEEVFAHLPGAQVALCYSHGRSELRTRLGDGFVVRVMSGERGADPALLPVVLAIRLLTGTPRAELAALDPLTLVTDGGRTVSFTIETPA</sequence>
<evidence type="ECO:0008006" key="3">
    <source>
        <dbReference type="Google" id="ProtNLM"/>
    </source>
</evidence>
<dbReference type="AlphaFoldDB" id="A0A2P8CWX2"/>
<protein>
    <recommendedName>
        <fullName evidence="3">CDP-glycerol:poly(Glycerophosphate) glycerophosphotransferase</fullName>
    </recommendedName>
</protein>
<comment type="caution">
    <text evidence="1">The sequence shown here is derived from an EMBL/GenBank/DDBJ whole genome shotgun (WGS) entry which is preliminary data.</text>
</comment>
<dbReference type="EMBL" id="PYGA01000026">
    <property type="protein sequence ID" value="PSK89439.1"/>
    <property type="molecule type" value="Genomic_DNA"/>
</dbReference>
<name>A0A2P8CWX2_9ACTN</name>
<dbReference type="Proteomes" id="UP000240542">
    <property type="component" value="Unassembled WGS sequence"/>
</dbReference>
<reference evidence="1 2" key="1">
    <citation type="submission" date="2018-03" db="EMBL/GenBank/DDBJ databases">
        <title>Genomic Encyclopedia of Archaeal and Bacterial Type Strains, Phase II (KMG-II): from individual species to whole genera.</title>
        <authorList>
            <person name="Goeker M."/>
        </authorList>
    </citation>
    <scope>NUCLEOTIDE SEQUENCE [LARGE SCALE GENOMIC DNA]</scope>
    <source>
        <strain evidence="1 2">DSM 45312</strain>
    </source>
</reference>
<accession>A0A2P8CWX2</accession>
<organism evidence="1 2">
    <name type="scientific">Murinocardiopsis flavida</name>
    <dbReference type="NCBI Taxonomy" id="645275"/>
    <lineage>
        <taxon>Bacteria</taxon>
        <taxon>Bacillati</taxon>
        <taxon>Actinomycetota</taxon>
        <taxon>Actinomycetes</taxon>
        <taxon>Streptosporangiales</taxon>
        <taxon>Nocardiopsidaceae</taxon>
        <taxon>Murinocardiopsis</taxon>
    </lineage>
</organism>
<keyword evidence="2" id="KW-1185">Reference proteome</keyword>
<proteinExistence type="predicted"/>